<evidence type="ECO:0000313" key="1">
    <source>
        <dbReference type="EMBL" id="MBE6163768.1"/>
    </source>
</evidence>
<proteinExistence type="predicted"/>
<accession>A0A927XJ51</accession>
<dbReference type="EMBL" id="SVAF01000001">
    <property type="protein sequence ID" value="MBE6163768.1"/>
    <property type="molecule type" value="Genomic_DNA"/>
</dbReference>
<dbReference type="InterPro" id="IPR049886">
    <property type="entry name" value="CFI_box_CTERM_dom"/>
</dbReference>
<comment type="caution">
    <text evidence="1">The sequence shown here is derived from an EMBL/GenBank/DDBJ whole genome shotgun (WGS) entry which is preliminary data.</text>
</comment>
<sequence length="153" mass="17918">MSYSVLRKGEVIASHFSTQEEAQSYIDNKCDGFFGDSRNDYEIRNDGGCYLTTATVEHMGFEDNCYQLNILREYRDNYLAKFQDGANDIEHYYKIAPDIVSKINSSSNKDEILNNIYNQLIIPCISLIENKEFDKAHKLYKNYTLQLEKYFKE</sequence>
<gene>
    <name evidence="1" type="ORF">E7156_00340</name>
</gene>
<reference evidence="1" key="1">
    <citation type="submission" date="2019-04" db="EMBL/GenBank/DDBJ databases">
        <title>Evolution of Biomass-Degrading Anaerobic Consortia Revealed by Metagenomics.</title>
        <authorList>
            <person name="Peng X."/>
        </authorList>
    </citation>
    <scope>NUCLEOTIDE SEQUENCE</scope>
    <source>
        <strain evidence="1">SIG195</strain>
    </source>
</reference>
<evidence type="ECO:0000313" key="2">
    <source>
        <dbReference type="Proteomes" id="UP000700800"/>
    </source>
</evidence>
<dbReference type="NCBIfam" id="NF041770">
    <property type="entry name" value="CFI_box_CTERM"/>
    <property type="match status" value="1"/>
</dbReference>
<protein>
    <submittedName>
        <fullName evidence="1">Uncharacterized protein</fullName>
    </submittedName>
</protein>
<name>A0A927XJ51_9STRE</name>
<dbReference type="AlphaFoldDB" id="A0A927XJ51"/>
<organism evidence="1 2">
    <name type="scientific">Streptococcus gallolyticus</name>
    <dbReference type="NCBI Taxonomy" id="315405"/>
    <lineage>
        <taxon>Bacteria</taxon>
        <taxon>Bacillati</taxon>
        <taxon>Bacillota</taxon>
        <taxon>Bacilli</taxon>
        <taxon>Lactobacillales</taxon>
        <taxon>Streptococcaceae</taxon>
        <taxon>Streptococcus</taxon>
    </lineage>
</organism>
<dbReference type="Proteomes" id="UP000700800">
    <property type="component" value="Unassembled WGS sequence"/>
</dbReference>